<reference evidence="1" key="1">
    <citation type="submission" date="2020-07" db="EMBL/GenBank/DDBJ databases">
        <title>The High-quality genome of the commercially important snow crab, Chionoecetes opilio.</title>
        <authorList>
            <person name="Jeong J.-H."/>
            <person name="Ryu S."/>
        </authorList>
    </citation>
    <scope>NUCLEOTIDE SEQUENCE</scope>
    <source>
        <strain evidence="1">MADBK_172401_WGS</strain>
        <tissue evidence="1">Digestive gland</tissue>
    </source>
</reference>
<organism evidence="1 2">
    <name type="scientific">Chionoecetes opilio</name>
    <name type="common">Atlantic snow crab</name>
    <name type="synonym">Cancer opilio</name>
    <dbReference type="NCBI Taxonomy" id="41210"/>
    <lineage>
        <taxon>Eukaryota</taxon>
        <taxon>Metazoa</taxon>
        <taxon>Ecdysozoa</taxon>
        <taxon>Arthropoda</taxon>
        <taxon>Crustacea</taxon>
        <taxon>Multicrustacea</taxon>
        <taxon>Malacostraca</taxon>
        <taxon>Eumalacostraca</taxon>
        <taxon>Eucarida</taxon>
        <taxon>Decapoda</taxon>
        <taxon>Pleocyemata</taxon>
        <taxon>Brachyura</taxon>
        <taxon>Eubrachyura</taxon>
        <taxon>Majoidea</taxon>
        <taxon>Majidae</taxon>
        <taxon>Chionoecetes</taxon>
    </lineage>
</organism>
<dbReference type="OrthoDB" id="8195485at2759"/>
<evidence type="ECO:0000313" key="2">
    <source>
        <dbReference type="Proteomes" id="UP000770661"/>
    </source>
</evidence>
<proteinExistence type="predicted"/>
<gene>
    <name evidence="1" type="ORF">GWK47_015283</name>
</gene>
<dbReference type="EMBL" id="JACEEZ010021027">
    <property type="protein sequence ID" value="KAG0713846.1"/>
    <property type="molecule type" value="Genomic_DNA"/>
</dbReference>
<protein>
    <recommendedName>
        <fullName evidence="3">Tesmin/TSO1-like CXC domain-containing protein</fullName>
    </recommendedName>
</protein>
<dbReference type="AlphaFoldDB" id="A0A8J4XZ86"/>
<accession>A0A8J4XZ86</accession>
<keyword evidence="2" id="KW-1185">Reference proteome</keyword>
<name>A0A8J4XZ86_CHIOP</name>
<evidence type="ECO:0008006" key="3">
    <source>
        <dbReference type="Google" id="ProtNLM"/>
    </source>
</evidence>
<sequence length="120" mass="13680">MHYKYCKLRGWIWRESCRASHLLRTHDCRLDDIEDGKLAVNWMRGSPAPDAFMQLLSCKCVRSCGTPKCTCLSNGLKCTDMCRLQTCRENKAIEERAGSTTSEFRSDVDDIGRLLANNSK</sequence>
<evidence type="ECO:0000313" key="1">
    <source>
        <dbReference type="EMBL" id="KAG0713846.1"/>
    </source>
</evidence>
<comment type="caution">
    <text evidence="1">The sequence shown here is derived from an EMBL/GenBank/DDBJ whole genome shotgun (WGS) entry which is preliminary data.</text>
</comment>
<dbReference type="Proteomes" id="UP000770661">
    <property type="component" value="Unassembled WGS sequence"/>
</dbReference>